<dbReference type="Pfam" id="PF05071">
    <property type="entry name" value="NDUFA12"/>
    <property type="match status" value="1"/>
</dbReference>
<dbReference type="Proteomes" id="UP000094527">
    <property type="component" value="Unassembled WGS sequence"/>
</dbReference>
<accession>A0A1D2MPN6</accession>
<sequence length="143" mass="17044">MPKERDVFKMIWTNFRNSLRPRQIRGNLIGKDNFGNQYFEIPADPSIGKRKDARWFEPVVKDNFMQEMPAEWEAWLRGRRKEPPTVEEVLRNQAIADMKKVNAAELREEYNPEGVTQKKPETVQTFPKYEEYEIVPGEKEDRK</sequence>
<protein>
    <submittedName>
        <fullName evidence="2">Mimitin, mitochondrial</fullName>
    </submittedName>
</protein>
<organism evidence="2 3">
    <name type="scientific">Orchesella cincta</name>
    <name type="common">Springtail</name>
    <name type="synonym">Podura cincta</name>
    <dbReference type="NCBI Taxonomy" id="48709"/>
    <lineage>
        <taxon>Eukaryota</taxon>
        <taxon>Metazoa</taxon>
        <taxon>Ecdysozoa</taxon>
        <taxon>Arthropoda</taxon>
        <taxon>Hexapoda</taxon>
        <taxon>Collembola</taxon>
        <taxon>Entomobryomorpha</taxon>
        <taxon>Entomobryoidea</taxon>
        <taxon>Orchesellidae</taxon>
        <taxon>Orchesellinae</taxon>
        <taxon>Orchesella</taxon>
    </lineage>
</organism>
<evidence type="ECO:0000313" key="3">
    <source>
        <dbReference type="Proteomes" id="UP000094527"/>
    </source>
</evidence>
<keyword evidence="3" id="KW-1185">Reference proteome</keyword>
<evidence type="ECO:0000256" key="1">
    <source>
        <dbReference type="ARBA" id="ARBA00007355"/>
    </source>
</evidence>
<gene>
    <name evidence="2" type="ORF">Ocin01_11949</name>
</gene>
<dbReference type="InterPro" id="IPR052618">
    <property type="entry name" value="ComplexI_NDUFA12"/>
</dbReference>
<dbReference type="EMBL" id="LJIJ01000761">
    <property type="protein sequence ID" value="ODM94735.1"/>
    <property type="molecule type" value="Genomic_DNA"/>
</dbReference>
<dbReference type="OrthoDB" id="10255576at2759"/>
<proteinExistence type="inferred from homology"/>
<evidence type="ECO:0000313" key="2">
    <source>
        <dbReference type="EMBL" id="ODM94735.1"/>
    </source>
</evidence>
<dbReference type="PANTHER" id="PTHR32470">
    <property type="entry name" value="ADH DEHYDROGENASE [UBIQUINONE] 1 ALPHA SUBCOMPLEX ASSEMBLY FACTOR 2"/>
    <property type="match status" value="1"/>
</dbReference>
<reference evidence="2 3" key="1">
    <citation type="journal article" date="2016" name="Genome Biol. Evol.">
        <title>Gene Family Evolution Reflects Adaptation to Soil Environmental Stressors in the Genome of the Collembolan Orchesella cincta.</title>
        <authorList>
            <person name="Faddeeva-Vakhrusheva A."/>
            <person name="Derks M.F."/>
            <person name="Anvar S.Y."/>
            <person name="Agamennone V."/>
            <person name="Suring W."/>
            <person name="Smit S."/>
            <person name="van Straalen N.M."/>
            <person name="Roelofs D."/>
        </authorList>
    </citation>
    <scope>NUCLEOTIDE SEQUENCE [LARGE SCALE GENOMIC DNA]</scope>
    <source>
        <tissue evidence="2">Mixed pool</tissue>
    </source>
</reference>
<dbReference type="STRING" id="48709.A0A1D2MPN6"/>
<dbReference type="GO" id="GO:0045271">
    <property type="term" value="C:respiratory chain complex I"/>
    <property type="evidence" value="ECO:0007669"/>
    <property type="project" value="InterPro"/>
</dbReference>
<dbReference type="InterPro" id="IPR007763">
    <property type="entry name" value="NDUFA12"/>
</dbReference>
<name>A0A1D2MPN6_ORCCI</name>
<dbReference type="GO" id="GO:0032981">
    <property type="term" value="P:mitochondrial respiratory chain complex I assembly"/>
    <property type="evidence" value="ECO:0007669"/>
    <property type="project" value="TreeGrafter"/>
</dbReference>
<comment type="similarity">
    <text evidence="1">Belongs to the complex I NDUFA12 subunit family.</text>
</comment>
<comment type="caution">
    <text evidence="2">The sequence shown here is derived from an EMBL/GenBank/DDBJ whole genome shotgun (WGS) entry which is preliminary data.</text>
</comment>
<dbReference type="AlphaFoldDB" id="A0A1D2MPN6"/>
<dbReference type="GO" id="GO:0005739">
    <property type="term" value="C:mitochondrion"/>
    <property type="evidence" value="ECO:0007669"/>
    <property type="project" value="TreeGrafter"/>
</dbReference>
<dbReference type="PANTHER" id="PTHR32470:SF2">
    <property type="entry name" value="NADH DEHYDROGENASE [UBIQUINONE] 1 ALPHA SUBCOMPLEX ASSEMBLY FACTOR 2"/>
    <property type="match status" value="1"/>
</dbReference>
<dbReference type="OMA" id="FIWRNFL"/>